<keyword evidence="2" id="KW-1185">Reference proteome</keyword>
<evidence type="ECO:0000313" key="1">
    <source>
        <dbReference type="EMBL" id="SFG58867.1"/>
    </source>
</evidence>
<dbReference type="STRING" id="341036.SAMN05660649_02115"/>
<reference evidence="2" key="1">
    <citation type="submission" date="2016-10" db="EMBL/GenBank/DDBJ databases">
        <authorList>
            <person name="Varghese N."/>
            <person name="Submissions S."/>
        </authorList>
    </citation>
    <scope>NUCLEOTIDE SEQUENCE [LARGE SCALE GENOMIC DNA]</scope>
    <source>
        <strain evidence="2">DSM 17038</strain>
    </source>
</reference>
<feature type="non-terminal residue" evidence="1">
    <location>
        <position position="1"/>
    </location>
</feature>
<gene>
    <name evidence="1" type="ORF">SAMN05660649_02115</name>
</gene>
<proteinExistence type="predicted"/>
<name>A0A1I2T6M3_9FIRM</name>
<dbReference type="Proteomes" id="UP000199337">
    <property type="component" value="Unassembled WGS sequence"/>
</dbReference>
<evidence type="ECO:0000313" key="2">
    <source>
        <dbReference type="Proteomes" id="UP000199337"/>
    </source>
</evidence>
<organism evidence="1 2">
    <name type="scientific">Desulfotruncus arcticus DSM 17038</name>
    <dbReference type="NCBI Taxonomy" id="1121424"/>
    <lineage>
        <taxon>Bacteria</taxon>
        <taxon>Bacillati</taxon>
        <taxon>Bacillota</taxon>
        <taxon>Clostridia</taxon>
        <taxon>Eubacteriales</taxon>
        <taxon>Desulfallaceae</taxon>
        <taxon>Desulfotruncus</taxon>
    </lineage>
</organism>
<dbReference type="AlphaFoldDB" id="A0A1I2T6M3"/>
<dbReference type="EMBL" id="FOOX01000006">
    <property type="protein sequence ID" value="SFG58867.1"/>
    <property type="molecule type" value="Genomic_DNA"/>
</dbReference>
<sequence length="56" mass="6415">LWDVMGGVARRSWARNENSIATSIEFNNNYRGTGHITLPYLAGDQFINELVNRTFK</sequence>
<protein>
    <submittedName>
        <fullName evidence="1">Urocanate hydratase</fullName>
    </submittedName>
</protein>
<accession>A0A1I2T6M3</accession>